<organism evidence="1 2">
    <name type="scientific">Heliocybe sulcata</name>
    <dbReference type="NCBI Taxonomy" id="5364"/>
    <lineage>
        <taxon>Eukaryota</taxon>
        <taxon>Fungi</taxon>
        <taxon>Dikarya</taxon>
        <taxon>Basidiomycota</taxon>
        <taxon>Agaricomycotina</taxon>
        <taxon>Agaricomycetes</taxon>
        <taxon>Gloeophyllales</taxon>
        <taxon>Gloeophyllaceae</taxon>
        <taxon>Heliocybe</taxon>
    </lineage>
</organism>
<dbReference type="OrthoDB" id="3672617at2759"/>
<reference evidence="1 2" key="1">
    <citation type="journal article" date="2019" name="Nat. Ecol. Evol.">
        <title>Megaphylogeny resolves global patterns of mushroom evolution.</title>
        <authorList>
            <person name="Varga T."/>
            <person name="Krizsan K."/>
            <person name="Foldi C."/>
            <person name="Dima B."/>
            <person name="Sanchez-Garcia M."/>
            <person name="Sanchez-Ramirez S."/>
            <person name="Szollosi G.J."/>
            <person name="Szarkandi J.G."/>
            <person name="Papp V."/>
            <person name="Albert L."/>
            <person name="Andreopoulos W."/>
            <person name="Angelini C."/>
            <person name="Antonin V."/>
            <person name="Barry K.W."/>
            <person name="Bougher N.L."/>
            <person name="Buchanan P."/>
            <person name="Buyck B."/>
            <person name="Bense V."/>
            <person name="Catcheside P."/>
            <person name="Chovatia M."/>
            <person name="Cooper J."/>
            <person name="Damon W."/>
            <person name="Desjardin D."/>
            <person name="Finy P."/>
            <person name="Geml J."/>
            <person name="Haridas S."/>
            <person name="Hughes K."/>
            <person name="Justo A."/>
            <person name="Karasinski D."/>
            <person name="Kautmanova I."/>
            <person name="Kiss B."/>
            <person name="Kocsube S."/>
            <person name="Kotiranta H."/>
            <person name="LaButti K.M."/>
            <person name="Lechner B.E."/>
            <person name="Liimatainen K."/>
            <person name="Lipzen A."/>
            <person name="Lukacs Z."/>
            <person name="Mihaltcheva S."/>
            <person name="Morgado L.N."/>
            <person name="Niskanen T."/>
            <person name="Noordeloos M.E."/>
            <person name="Ohm R.A."/>
            <person name="Ortiz-Santana B."/>
            <person name="Ovrebo C."/>
            <person name="Racz N."/>
            <person name="Riley R."/>
            <person name="Savchenko A."/>
            <person name="Shiryaev A."/>
            <person name="Soop K."/>
            <person name="Spirin V."/>
            <person name="Szebenyi C."/>
            <person name="Tomsovsky M."/>
            <person name="Tulloss R.E."/>
            <person name="Uehling J."/>
            <person name="Grigoriev I.V."/>
            <person name="Vagvolgyi C."/>
            <person name="Papp T."/>
            <person name="Martin F.M."/>
            <person name="Miettinen O."/>
            <person name="Hibbett D.S."/>
            <person name="Nagy L.G."/>
        </authorList>
    </citation>
    <scope>NUCLEOTIDE SEQUENCE [LARGE SCALE GENOMIC DNA]</scope>
    <source>
        <strain evidence="1 2">OMC1185</strain>
    </source>
</reference>
<sequence>MLVCSSKASSLISPIPLYGNNCEGSSVCSSYNIGSDCQGGLALINQGATYNDQAQFSNGHCYIIYATNGEGAQPISGSTIHSTASAIISNCGHHCGSYGTNNCPNCHVTVNYRS</sequence>
<accession>A0A5C3MP98</accession>
<name>A0A5C3MP98_9AGAM</name>
<protein>
    <submittedName>
        <fullName evidence="1">Uncharacterized protein</fullName>
    </submittedName>
</protein>
<dbReference type="Proteomes" id="UP000305948">
    <property type="component" value="Unassembled WGS sequence"/>
</dbReference>
<proteinExistence type="predicted"/>
<gene>
    <name evidence="1" type="ORF">OE88DRAFT_1637690</name>
</gene>
<dbReference type="EMBL" id="ML213527">
    <property type="protein sequence ID" value="TFK46810.1"/>
    <property type="molecule type" value="Genomic_DNA"/>
</dbReference>
<evidence type="ECO:0000313" key="2">
    <source>
        <dbReference type="Proteomes" id="UP000305948"/>
    </source>
</evidence>
<dbReference type="AlphaFoldDB" id="A0A5C3MP98"/>
<evidence type="ECO:0000313" key="1">
    <source>
        <dbReference type="EMBL" id="TFK46810.1"/>
    </source>
</evidence>
<dbReference type="STRING" id="5364.A0A5C3MP98"/>
<keyword evidence="2" id="KW-1185">Reference proteome</keyword>